<dbReference type="PANTHER" id="PTHR10378">
    <property type="entry name" value="LIM DOMAIN-BINDING PROTEIN"/>
    <property type="match status" value="1"/>
</dbReference>
<accession>A0AAV9H4W3</accession>
<reference evidence="2" key="1">
    <citation type="journal article" date="2023" name="Mol. Phylogenet. Evol.">
        <title>Genome-scale phylogeny and comparative genomics of the fungal order Sordariales.</title>
        <authorList>
            <person name="Hensen N."/>
            <person name="Bonometti L."/>
            <person name="Westerberg I."/>
            <person name="Brannstrom I.O."/>
            <person name="Guillou S."/>
            <person name="Cros-Aarteil S."/>
            <person name="Calhoun S."/>
            <person name="Haridas S."/>
            <person name="Kuo A."/>
            <person name="Mondo S."/>
            <person name="Pangilinan J."/>
            <person name="Riley R."/>
            <person name="LaButti K."/>
            <person name="Andreopoulos B."/>
            <person name="Lipzen A."/>
            <person name="Chen C."/>
            <person name="Yan M."/>
            <person name="Daum C."/>
            <person name="Ng V."/>
            <person name="Clum A."/>
            <person name="Steindorff A."/>
            <person name="Ohm R.A."/>
            <person name="Martin F."/>
            <person name="Silar P."/>
            <person name="Natvig D.O."/>
            <person name="Lalanne C."/>
            <person name="Gautier V."/>
            <person name="Ament-Velasquez S.L."/>
            <person name="Kruys A."/>
            <person name="Hutchinson M.I."/>
            <person name="Powell A.J."/>
            <person name="Barry K."/>
            <person name="Miller A.N."/>
            <person name="Grigoriev I.V."/>
            <person name="Debuchy R."/>
            <person name="Gladieux P."/>
            <person name="Hiltunen Thoren M."/>
            <person name="Johannesson H."/>
        </authorList>
    </citation>
    <scope>NUCLEOTIDE SEQUENCE</scope>
    <source>
        <strain evidence="2">PSN243</strain>
    </source>
</reference>
<feature type="compositionally biased region" description="Polar residues" evidence="1">
    <location>
        <begin position="395"/>
        <end position="404"/>
    </location>
</feature>
<feature type="compositionally biased region" description="Polar residues" evidence="1">
    <location>
        <begin position="484"/>
        <end position="493"/>
    </location>
</feature>
<feature type="region of interest" description="Disordered" evidence="1">
    <location>
        <begin position="484"/>
        <end position="613"/>
    </location>
</feature>
<name>A0AAV9H4W3_9PEZI</name>
<keyword evidence="3" id="KW-1185">Reference proteome</keyword>
<dbReference type="EMBL" id="MU865915">
    <property type="protein sequence ID" value="KAK4455055.1"/>
    <property type="molecule type" value="Genomic_DNA"/>
</dbReference>
<feature type="region of interest" description="Disordered" evidence="1">
    <location>
        <begin position="1"/>
        <end position="182"/>
    </location>
</feature>
<protein>
    <submittedName>
        <fullName evidence="2">LIM-domain binding protein-domain-containing protein</fullName>
    </submittedName>
</protein>
<feature type="compositionally biased region" description="Low complexity" evidence="1">
    <location>
        <begin position="146"/>
        <end position="168"/>
    </location>
</feature>
<sequence>MQQQQIQMGQQGGNPNQHPMNPQQMNIQQAQLAALQAQQAQAQAVQAQHAQAQAQAQQQQQAQQQVQQQQQHQQQQVQQHQQHQQQQAQQQQAQQAAQQQQQQQQQGGPGQQQPPQQQPQQAQQQMGQAQQQGPQPQPGQGGPGANGPAQNQGPSQGPTPQPNAQQQPQAPPQTPQTTQAQQAQLVAQAQAQQQQQAQNAGVASLLQQQQQAQQQQQQKSMNMKGMFLLKLMQFGEHLSGFNKGKDDLSYWANFVQQFFSHKGIFRHTLLCKEGETQTEKQYELSYPSLARYFYTHFESNVKTIQLVLDKGITDRPLPNDCHFIENTKASLVYWFDSGSHLVTTGVLRAQFDSEQKVELLEFLTTSYEEYIARDVVIQAARPVHNWMKEWRQLNSQDGTHSPEMSNKKKAKSFRCPANPPPDFDLPQPDVKQGMCTTHAVHQFLEIVEIMGQMTPIFNLVHQHPGGLAPYTALEQYVNQINSSGQGVNGQNMPQGGPRTPSFNQFPIGASPAMTNQMLPGSPHIGSPAPGQMQAPGMQLQASQQGTSSSGPSANTSPSQNNKRRRASAVKTEDDTPASAPTPGTVGTPQMNGVTVKGKPPTPRMTKRMKGNPP</sequence>
<evidence type="ECO:0000256" key="1">
    <source>
        <dbReference type="SAM" id="MobiDB-lite"/>
    </source>
</evidence>
<feature type="region of interest" description="Disordered" evidence="1">
    <location>
        <begin position="395"/>
        <end position="421"/>
    </location>
</feature>
<comment type="caution">
    <text evidence="2">The sequence shown here is derived from an EMBL/GenBank/DDBJ whole genome shotgun (WGS) entry which is preliminary data.</text>
</comment>
<dbReference type="Pfam" id="PF01803">
    <property type="entry name" value="LIM_bind"/>
    <property type="match status" value="1"/>
</dbReference>
<feature type="compositionally biased region" description="Low complexity" evidence="1">
    <location>
        <begin position="1"/>
        <end position="134"/>
    </location>
</feature>
<evidence type="ECO:0000313" key="3">
    <source>
        <dbReference type="Proteomes" id="UP001321760"/>
    </source>
</evidence>
<dbReference type="Proteomes" id="UP001321760">
    <property type="component" value="Unassembled WGS sequence"/>
</dbReference>
<organism evidence="2 3">
    <name type="scientific">Podospora aff. communis PSN243</name>
    <dbReference type="NCBI Taxonomy" id="3040156"/>
    <lineage>
        <taxon>Eukaryota</taxon>
        <taxon>Fungi</taxon>
        <taxon>Dikarya</taxon>
        <taxon>Ascomycota</taxon>
        <taxon>Pezizomycotina</taxon>
        <taxon>Sordariomycetes</taxon>
        <taxon>Sordariomycetidae</taxon>
        <taxon>Sordariales</taxon>
        <taxon>Podosporaceae</taxon>
        <taxon>Podospora</taxon>
    </lineage>
</organism>
<evidence type="ECO:0000313" key="2">
    <source>
        <dbReference type="EMBL" id="KAK4455055.1"/>
    </source>
</evidence>
<reference evidence="2" key="2">
    <citation type="submission" date="2023-05" db="EMBL/GenBank/DDBJ databases">
        <authorList>
            <consortium name="Lawrence Berkeley National Laboratory"/>
            <person name="Steindorff A."/>
            <person name="Hensen N."/>
            <person name="Bonometti L."/>
            <person name="Westerberg I."/>
            <person name="Brannstrom I.O."/>
            <person name="Guillou S."/>
            <person name="Cros-Aarteil S."/>
            <person name="Calhoun S."/>
            <person name="Haridas S."/>
            <person name="Kuo A."/>
            <person name="Mondo S."/>
            <person name="Pangilinan J."/>
            <person name="Riley R."/>
            <person name="Labutti K."/>
            <person name="Andreopoulos B."/>
            <person name="Lipzen A."/>
            <person name="Chen C."/>
            <person name="Yanf M."/>
            <person name="Daum C."/>
            <person name="Ng V."/>
            <person name="Clum A."/>
            <person name="Ohm R."/>
            <person name="Martin F."/>
            <person name="Silar P."/>
            <person name="Natvig D."/>
            <person name="Lalanne C."/>
            <person name="Gautier V."/>
            <person name="Ament-Velasquez S.L."/>
            <person name="Kruys A."/>
            <person name="Hutchinson M.I."/>
            <person name="Powell A.J."/>
            <person name="Barry K."/>
            <person name="Miller A.N."/>
            <person name="Grigoriev I.V."/>
            <person name="Debuchy R."/>
            <person name="Gladieux P."/>
            <person name="Thoren M.H."/>
            <person name="Johannesson H."/>
        </authorList>
    </citation>
    <scope>NUCLEOTIDE SEQUENCE</scope>
    <source>
        <strain evidence="2">PSN243</strain>
    </source>
</reference>
<feature type="compositionally biased region" description="Low complexity" evidence="1">
    <location>
        <begin position="545"/>
        <end position="558"/>
    </location>
</feature>
<dbReference type="InterPro" id="IPR029005">
    <property type="entry name" value="LIM-bd/SEUSS"/>
</dbReference>
<feature type="compositionally biased region" description="Basic residues" evidence="1">
    <location>
        <begin position="604"/>
        <end position="613"/>
    </location>
</feature>
<dbReference type="AlphaFoldDB" id="A0AAV9H4W3"/>
<proteinExistence type="predicted"/>
<gene>
    <name evidence="2" type="ORF">QBC34DRAFT_106833</name>
</gene>